<reference evidence="3" key="1">
    <citation type="submission" date="2017-03" db="EMBL/GenBank/DDBJ databases">
        <title>Phytopthora megakarya and P. palmivora, two closely related causual agents of cacao black pod achieved similar genome size and gene model numbers by different mechanisms.</title>
        <authorList>
            <person name="Ali S."/>
            <person name="Shao J."/>
            <person name="Larry D.J."/>
            <person name="Kronmiller B."/>
            <person name="Shen D."/>
            <person name="Strem M.D."/>
            <person name="Melnick R.L."/>
            <person name="Guiltinan M.J."/>
            <person name="Tyler B.M."/>
            <person name="Meinhardt L.W."/>
            <person name="Bailey B.A."/>
        </authorList>
    </citation>
    <scope>NUCLEOTIDE SEQUENCE [LARGE SCALE GENOMIC DNA]</scope>
    <source>
        <strain evidence="3">zdho120</strain>
    </source>
</reference>
<dbReference type="Proteomes" id="UP000198211">
    <property type="component" value="Unassembled WGS sequence"/>
</dbReference>
<comment type="caution">
    <text evidence="2">The sequence shown here is derived from an EMBL/GenBank/DDBJ whole genome shotgun (WGS) entry which is preliminary data.</text>
</comment>
<keyword evidence="3" id="KW-1185">Reference proteome</keyword>
<evidence type="ECO:0000313" key="2">
    <source>
        <dbReference type="EMBL" id="OWZ22753.1"/>
    </source>
</evidence>
<accession>A0A225WYX2</accession>
<feature type="region of interest" description="Disordered" evidence="1">
    <location>
        <begin position="95"/>
        <end position="129"/>
    </location>
</feature>
<dbReference type="OrthoDB" id="122196at2759"/>
<sequence length="167" mass="19326">MTTPYKSSFKVKPRLDHLRVFESIWYAHIGKTVRTKLEAKKTISACSSGMPKTRRDSEFTIWSRTRSVNLNEREVNGIYETTSTDDSKIIHVTKTTEDSALPELPQQPTDDEPMASVEESAEDIEMDNVESEEYFGQKLTTYRRLNEINGEWQHDYPPATRTYSPRT</sequence>
<protein>
    <submittedName>
        <fullName evidence="2">Polyprotein</fullName>
    </submittedName>
</protein>
<evidence type="ECO:0000256" key="1">
    <source>
        <dbReference type="SAM" id="MobiDB-lite"/>
    </source>
</evidence>
<evidence type="ECO:0000313" key="3">
    <source>
        <dbReference type="Proteomes" id="UP000198211"/>
    </source>
</evidence>
<dbReference type="AlphaFoldDB" id="A0A225WYX2"/>
<proteinExistence type="predicted"/>
<feature type="compositionally biased region" description="Acidic residues" evidence="1">
    <location>
        <begin position="109"/>
        <end position="129"/>
    </location>
</feature>
<dbReference type="EMBL" id="NBNE01000112">
    <property type="protein sequence ID" value="OWZ22753.1"/>
    <property type="molecule type" value="Genomic_DNA"/>
</dbReference>
<gene>
    <name evidence="2" type="ORF">PHMEG_0002496</name>
</gene>
<organism evidence="2 3">
    <name type="scientific">Phytophthora megakarya</name>
    <dbReference type="NCBI Taxonomy" id="4795"/>
    <lineage>
        <taxon>Eukaryota</taxon>
        <taxon>Sar</taxon>
        <taxon>Stramenopiles</taxon>
        <taxon>Oomycota</taxon>
        <taxon>Peronosporomycetes</taxon>
        <taxon>Peronosporales</taxon>
        <taxon>Peronosporaceae</taxon>
        <taxon>Phytophthora</taxon>
    </lineage>
</organism>
<name>A0A225WYX2_9STRA</name>